<keyword evidence="1" id="KW-0663">Pyridoxal phosphate</keyword>
<feature type="compositionally biased region" description="Basic and acidic residues" evidence="5">
    <location>
        <begin position="13"/>
        <end position="23"/>
    </location>
</feature>
<evidence type="ECO:0000256" key="5">
    <source>
        <dbReference type="SAM" id="MobiDB-lite"/>
    </source>
</evidence>
<name>A0A7W3T5S0_9ACTN</name>
<feature type="compositionally biased region" description="Low complexity" evidence="5">
    <location>
        <begin position="24"/>
        <end position="42"/>
    </location>
</feature>
<evidence type="ECO:0000313" key="7">
    <source>
        <dbReference type="EMBL" id="MBB0231450.1"/>
    </source>
</evidence>
<dbReference type="Pfam" id="PF00392">
    <property type="entry name" value="GntR"/>
    <property type="match status" value="1"/>
</dbReference>
<reference evidence="8" key="1">
    <citation type="submission" date="2019-10" db="EMBL/GenBank/DDBJ databases">
        <title>Streptomyces sp. nov., a novel actinobacterium isolated from alkaline environment.</title>
        <authorList>
            <person name="Golinska P."/>
        </authorList>
    </citation>
    <scope>NUCLEOTIDE SEQUENCE [LARGE SCALE GENOMIC DNA]</scope>
    <source>
        <strain evidence="8">DSM 42108</strain>
    </source>
</reference>
<evidence type="ECO:0000256" key="3">
    <source>
        <dbReference type="ARBA" id="ARBA00023125"/>
    </source>
</evidence>
<dbReference type="GO" id="GO:0003700">
    <property type="term" value="F:DNA-binding transcription factor activity"/>
    <property type="evidence" value="ECO:0007669"/>
    <property type="project" value="InterPro"/>
</dbReference>
<feature type="region of interest" description="Disordered" evidence="5">
    <location>
        <begin position="1"/>
        <end position="42"/>
    </location>
</feature>
<protein>
    <submittedName>
        <fullName evidence="7">GntR family transcriptional regulator</fullName>
    </submittedName>
</protein>
<evidence type="ECO:0000313" key="8">
    <source>
        <dbReference type="Proteomes" id="UP000530234"/>
    </source>
</evidence>
<dbReference type="InterPro" id="IPR036388">
    <property type="entry name" value="WH-like_DNA-bd_sf"/>
</dbReference>
<evidence type="ECO:0000259" key="6">
    <source>
        <dbReference type="PROSITE" id="PS50949"/>
    </source>
</evidence>
<dbReference type="PROSITE" id="PS50949">
    <property type="entry name" value="HTH_GNTR"/>
    <property type="match status" value="1"/>
</dbReference>
<comment type="caution">
    <text evidence="7">The sequence shown here is derived from an EMBL/GenBank/DDBJ whole genome shotgun (WGS) entry which is preliminary data.</text>
</comment>
<dbReference type="SMART" id="SM00345">
    <property type="entry name" value="HTH_GNTR"/>
    <property type="match status" value="1"/>
</dbReference>
<dbReference type="Proteomes" id="UP000530234">
    <property type="component" value="Unassembled WGS sequence"/>
</dbReference>
<gene>
    <name evidence="7" type="ORF">FOE67_18545</name>
</gene>
<evidence type="ECO:0000256" key="4">
    <source>
        <dbReference type="ARBA" id="ARBA00023163"/>
    </source>
</evidence>
<dbReference type="GO" id="GO:0003677">
    <property type="term" value="F:DNA binding"/>
    <property type="evidence" value="ECO:0007669"/>
    <property type="project" value="UniProtKB-KW"/>
</dbReference>
<sequence>MHRACRHNGPVNRSEEKPNDRSETGVPGAPTQAAPTPATTRGADFLHLDRREAPVGGLADWLTHRLREAVADGRLPVGSRLPAGRTLAAELGVSRGVVTEAYRRLGEDGHLAGNGRRGTVVVAAPVRPPAPTPPGPGT</sequence>
<dbReference type="PANTHER" id="PTHR46577">
    <property type="entry name" value="HTH-TYPE TRANSCRIPTIONAL REGULATORY PROTEIN GABR"/>
    <property type="match status" value="1"/>
</dbReference>
<evidence type="ECO:0000256" key="2">
    <source>
        <dbReference type="ARBA" id="ARBA00023015"/>
    </source>
</evidence>
<dbReference type="SUPFAM" id="SSF46785">
    <property type="entry name" value="Winged helix' DNA-binding domain"/>
    <property type="match status" value="1"/>
</dbReference>
<keyword evidence="3" id="KW-0238">DNA-binding</keyword>
<dbReference type="PRINTS" id="PR00035">
    <property type="entry name" value="HTHGNTR"/>
</dbReference>
<dbReference type="InterPro" id="IPR051446">
    <property type="entry name" value="HTH_trans_reg/aminotransferase"/>
</dbReference>
<organism evidence="7 8">
    <name type="scientific">Streptomyces calidiresistens</name>
    <dbReference type="NCBI Taxonomy" id="1485586"/>
    <lineage>
        <taxon>Bacteria</taxon>
        <taxon>Bacillati</taxon>
        <taxon>Actinomycetota</taxon>
        <taxon>Actinomycetes</taxon>
        <taxon>Kitasatosporales</taxon>
        <taxon>Streptomycetaceae</taxon>
        <taxon>Streptomyces</taxon>
    </lineage>
</organism>
<dbReference type="CDD" id="cd07377">
    <property type="entry name" value="WHTH_GntR"/>
    <property type="match status" value="1"/>
</dbReference>
<evidence type="ECO:0000256" key="1">
    <source>
        <dbReference type="ARBA" id="ARBA00022898"/>
    </source>
</evidence>
<feature type="non-terminal residue" evidence="7">
    <location>
        <position position="138"/>
    </location>
</feature>
<dbReference type="AlphaFoldDB" id="A0A7W3T5S0"/>
<dbReference type="Gene3D" id="1.10.10.10">
    <property type="entry name" value="Winged helix-like DNA-binding domain superfamily/Winged helix DNA-binding domain"/>
    <property type="match status" value="1"/>
</dbReference>
<keyword evidence="8" id="KW-1185">Reference proteome</keyword>
<keyword evidence="2" id="KW-0805">Transcription regulation</keyword>
<dbReference type="PANTHER" id="PTHR46577:SF1">
    <property type="entry name" value="HTH-TYPE TRANSCRIPTIONAL REGULATORY PROTEIN GABR"/>
    <property type="match status" value="1"/>
</dbReference>
<keyword evidence="4" id="KW-0804">Transcription</keyword>
<dbReference type="InterPro" id="IPR000524">
    <property type="entry name" value="Tscrpt_reg_HTH_GntR"/>
</dbReference>
<dbReference type="InterPro" id="IPR036390">
    <property type="entry name" value="WH_DNA-bd_sf"/>
</dbReference>
<feature type="domain" description="HTH gntR-type" evidence="6">
    <location>
        <begin position="56"/>
        <end position="124"/>
    </location>
</feature>
<dbReference type="EMBL" id="VKHS01000519">
    <property type="protein sequence ID" value="MBB0231450.1"/>
    <property type="molecule type" value="Genomic_DNA"/>
</dbReference>
<accession>A0A7W3T5S0</accession>
<proteinExistence type="predicted"/>